<reference evidence="1" key="1">
    <citation type="journal article" date="2020" name="mSystems">
        <title>Genome- and Community-Level Interaction Insights into Carbon Utilization and Element Cycling Functions of Hydrothermarchaeota in Hydrothermal Sediment.</title>
        <authorList>
            <person name="Zhou Z."/>
            <person name="Liu Y."/>
            <person name="Xu W."/>
            <person name="Pan J."/>
            <person name="Luo Z.H."/>
            <person name="Li M."/>
        </authorList>
    </citation>
    <scope>NUCLEOTIDE SEQUENCE [LARGE SCALE GENOMIC DNA]</scope>
    <source>
        <strain evidence="1">HyVt-85</strain>
    </source>
</reference>
<accession>A0A7J3T8G5</accession>
<evidence type="ECO:0000313" key="1">
    <source>
        <dbReference type="EMBL" id="HHE75543.1"/>
    </source>
</evidence>
<protein>
    <recommendedName>
        <fullName evidence="2">NurA domain-containing protein</fullName>
    </recommendedName>
</protein>
<dbReference type="Proteomes" id="UP000886130">
    <property type="component" value="Unassembled WGS sequence"/>
</dbReference>
<name>A0A7J3T8G5_9ARCH</name>
<dbReference type="AlphaFoldDB" id="A0A7J3T8G5"/>
<proteinExistence type="predicted"/>
<comment type="caution">
    <text evidence="1">The sequence shown here is derived from an EMBL/GenBank/DDBJ whole genome shotgun (WGS) entry which is preliminary data.</text>
</comment>
<sequence>MKIGVEEIDEREKIKGIGAYVRRMGEWLLMRRIVDKCDVLVRDGSLQTGEKREYEYSSKLFESLSSQILVGFSKTCSLLTTKGYSLVAAIHHLSLKNNIKAPWYYNPVARNISTIKGDMFMVKLHPFSEYVFRAEVYPEQRAEIALGSLVLYSNDPTFIGYPYGLIDADVNARISDEEAKIYRTMVYNSADEFSRMEANAINAHDIISGVR</sequence>
<gene>
    <name evidence="1" type="ORF">ENL31_00250</name>
</gene>
<organism evidence="1">
    <name type="scientific">Candidatus Aciduliprofundum boonei</name>
    <dbReference type="NCBI Taxonomy" id="379547"/>
    <lineage>
        <taxon>Archaea</taxon>
        <taxon>Methanobacteriati</taxon>
        <taxon>Thermoplasmatota</taxon>
        <taxon>DHVE2 group</taxon>
        <taxon>Candidatus Aciduliprofundum</taxon>
    </lineage>
</organism>
<evidence type="ECO:0008006" key="2">
    <source>
        <dbReference type="Google" id="ProtNLM"/>
    </source>
</evidence>
<dbReference type="EMBL" id="DRTM01000019">
    <property type="protein sequence ID" value="HHE75543.1"/>
    <property type="molecule type" value="Genomic_DNA"/>
</dbReference>